<reference evidence="2" key="1">
    <citation type="submission" date="2007-11" db="EMBL/GenBank/DDBJ databases">
        <title>Complete genome sequence of Clostridium phytofermentans ISDg.</title>
        <authorList>
            <person name="Leschine S.B."/>
            <person name="Warnick T.A."/>
            <person name="Blanchard J.L."/>
            <person name="Schnell D.J."/>
            <person name="Petit E.L."/>
            <person name="LaTouf W.G."/>
            <person name="Copeland A."/>
            <person name="Lucas S."/>
            <person name="Lapidus A."/>
            <person name="Barry K."/>
            <person name="Glavina del Rio T."/>
            <person name="Dalin E."/>
            <person name="Tice H."/>
            <person name="Pitluck S."/>
            <person name="Kiss H."/>
            <person name="Brettin T."/>
            <person name="Bruce D."/>
            <person name="Detter J.C."/>
            <person name="Han C."/>
            <person name="Kuske C."/>
            <person name="Schmutz J."/>
            <person name="Larimer F."/>
            <person name="Land M."/>
            <person name="Hauser L."/>
            <person name="Kyrpides N."/>
            <person name="Kim E.A."/>
            <person name="Richardson P."/>
        </authorList>
    </citation>
    <scope>NUCLEOTIDE SEQUENCE [LARGE SCALE GENOMIC DNA]</scope>
    <source>
        <strain evidence="2">ATCC 700394 / DSM 18823 / ISDg</strain>
    </source>
</reference>
<proteinExistence type="predicted"/>
<dbReference type="Proteomes" id="UP000000370">
    <property type="component" value="Chromosome"/>
</dbReference>
<name>A9KHW2_LACP7</name>
<sequence length="137" mass="15541">MQNGSLQEIVEKLYCSQEQVEKTTFDVLNEQDKLCCLVSETSLEVQKLISKMEAINYCVSNHLKDHLTRVQGEQLKELEHVMSMVEEQESIGILVSQYINTLNTQAAAACELVHIMENEVAVHREDIEVIGDCINCI</sequence>
<dbReference type="EMBL" id="CP000885">
    <property type="protein sequence ID" value="ABX43809.1"/>
    <property type="molecule type" value="Genomic_DNA"/>
</dbReference>
<dbReference type="AlphaFoldDB" id="A9KHW2"/>
<accession>A9KHW2</accession>
<organism evidence="1 2">
    <name type="scientific">Lachnoclostridium phytofermentans (strain ATCC 700394 / DSM 18823 / ISDg)</name>
    <name type="common">Clostridium phytofermentans</name>
    <dbReference type="NCBI Taxonomy" id="357809"/>
    <lineage>
        <taxon>Bacteria</taxon>
        <taxon>Bacillati</taxon>
        <taxon>Bacillota</taxon>
        <taxon>Clostridia</taxon>
        <taxon>Lachnospirales</taxon>
        <taxon>Lachnospiraceae</taxon>
    </lineage>
</organism>
<dbReference type="HOGENOM" id="CLU_1861748_0_0_9"/>
<protein>
    <recommendedName>
        <fullName evidence="3">Chemotaxis protein</fullName>
    </recommendedName>
</protein>
<keyword evidence="2" id="KW-1185">Reference proteome</keyword>
<dbReference type="OrthoDB" id="2086210at2"/>
<evidence type="ECO:0008006" key="3">
    <source>
        <dbReference type="Google" id="ProtNLM"/>
    </source>
</evidence>
<dbReference type="RefSeq" id="WP_012201457.1">
    <property type="nucleotide sequence ID" value="NC_010001.1"/>
</dbReference>
<evidence type="ECO:0000313" key="2">
    <source>
        <dbReference type="Proteomes" id="UP000000370"/>
    </source>
</evidence>
<dbReference type="STRING" id="357809.Cphy_3458"/>
<dbReference type="KEGG" id="cpy:Cphy_3458"/>
<gene>
    <name evidence="1" type="ordered locus">Cphy_3458</name>
</gene>
<evidence type="ECO:0000313" key="1">
    <source>
        <dbReference type="EMBL" id="ABX43809.1"/>
    </source>
</evidence>